<reference evidence="2 3" key="1">
    <citation type="journal article" date="2018" name="Mol. Biol. Evol.">
        <title>Broad Genomic Sampling Reveals a Smut Pathogenic Ancestry of the Fungal Clade Ustilaginomycotina.</title>
        <authorList>
            <person name="Kijpornyongpan T."/>
            <person name="Mondo S.J."/>
            <person name="Barry K."/>
            <person name="Sandor L."/>
            <person name="Lee J."/>
            <person name="Lipzen A."/>
            <person name="Pangilinan J."/>
            <person name="LaButti K."/>
            <person name="Hainaut M."/>
            <person name="Henrissat B."/>
            <person name="Grigoriev I.V."/>
            <person name="Spatafora J.W."/>
            <person name="Aime M.C."/>
        </authorList>
    </citation>
    <scope>NUCLEOTIDE SEQUENCE [LARGE SCALE GENOMIC DNA]</scope>
    <source>
        <strain evidence="2 3">MCA 4658</strain>
    </source>
</reference>
<dbReference type="Proteomes" id="UP000245783">
    <property type="component" value="Unassembled WGS sequence"/>
</dbReference>
<dbReference type="AlphaFoldDB" id="A0A316W458"/>
<gene>
    <name evidence="2" type="ORF">IE81DRAFT_321021</name>
</gene>
<dbReference type="RefSeq" id="XP_025371867.1">
    <property type="nucleotide sequence ID" value="XM_025513211.1"/>
</dbReference>
<name>A0A316W458_9BASI</name>
<evidence type="ECO:0000256" key="1">
    <source>
        <dbReference type="SAM" id="Phobius"/>
    </source>
</evidence>
<sequence>MLTSRVRTKLVLNPREWAFLLPAWNLVAVLVTYTVFMSLNLYGNGDLADLSKVVGESRSGHLTTRVTVGSTIIGVRIWGEAPRCEIFRR</sequence>
<feature type="transmembrane region" description="Helical" evidence="1">
    <location>
        <begin position="21"/>
        <end position="42"/>
    </location>
</feature>
<organism evidence="2 3">
    <name type="scientific">Ceraceosorus guamensis</name>
    <dbReference type="NCBI Taxonomy" id="1522189"/>
    <lineage>
        <taxon>Eukaryota</taxon>
        <taxon>Fungi</taxon>
        <taxon>Dikarya</taxon>
        <taxon>Basidiomycota</taxon>
        <taxon>Ustilaginomycotina</taxon>
        <taxon>Exobasidiomycetes</taxon>
        <taxon>Ceraceosorales</taxon>
        <taxon>Ceraceosoraceae</taxon>
        <taxon>Ceraceosorus</taxon>
    </lineage>
</organism>
<proteinExistence type="predicted"/>
<dbReference type="EMBL" id="KZ819359">
    <property type="protein sequence ID" value="PWN44707.1"/>
    <property type="molecule type" value="Genomic_DNA"/>
</dbReference>
<accession>A0A316W458</accession>
<evidence type="ECO:0000313" key="3">
    <source>
        <dbReference type="Proteomes" id="UP000245783"/>
    </source>
</evidence>
<evidence type="ECO:0000313" key="2">
    <source>
        <dbReference type="EMBL" id="PWN44707.1"/>
    </source>
</evidence>
<dbReference type="OrthoDB" id="690928at2759"/>
<keyword evidence="3" id="KW-1185">Reference proteome</keyword>
<keyword evidence="1" id="KW-1133">Transmembrane helix</keyword>
<dbReference type="GeneID" id="37035081"/>
<keyword evidence="1" id="KW-0812">Transmembrane</keyword>
<keyword evidence="1" id="KW-0472">Membrane</keyword>
<protein>
    <submittedName>
        <fullName evidence="2">Uncharacterized protein</fullName>
    </submittedName>
</protein>
<dbReference type="InParanoid" id="A0A316W458"/>